<comment type="similarity">
    <text evidence="1 4">Belongs to the inositol phosphokinase (IPK) family.</text>
</comment>
<dbReference type="PANTHER" id="PTHR12400">
    <property type="entry name" value="INOSITOL POLYPHOSPHATE KINASE"/>
    <property type="match status" value="1"/>
</dbReference>
<dbReference type="InterPro" id="IPR005522">
    <property type="entry name" value="IPK"/>
</dbReference>
<dbReference type="GO" id="GO:0032958">
    <property type="term" value="P:inositol phosphate biosynthetic process"/>
    <property type="evidence" value="ECO:0007669"/>
    <property type="project" value="InterPro"/>
</dbReference>
<accession>A0A914ZD38</accession>
<keyword evidence="5" id="KW-1185">Reference proteome</keyword>
<name>A0A914ZD38_9BILA</name>
<evidence type="ECO:0000313" key="6">
    <source>
        <dbReference type="WBParaSite" id="PSU_v2.g9593.t1"/>
    </source>
</evidence>
<dbReference type="Pfam" id="PF03770">
    <property type="entry name" value="IPK"/>
    <property type="match status" value="1"/>
</dbReference>
<evidence type="ECO:0000256" key="3">
    <source>
        <dbReference type="ARBA" id="ARBA00022777"/>
    </source>
</evidence>
<dbReference type="EC" id="2.7.-.-" evidence="4"/>
<evidence type="ECO:0000256" key="2">
    <source>
        <dbReference type="ARBA" id="ARBA00022679"/>
    </source>
</evidence>
<dbReference type="PANTHER" id="PTHR12400:SF21">
    <property type="entry name" value="KINASE"/>
    <property type="match status" value="1"/>
</dbReference>
<protein>
    <recommendedName>
        <fullName evidence="4">Kinase</fullName>
        <ecNumber evidence="4">2.7.-.-</ecNumber>
    </recommendedName>
</protein>
<dbReference type="Proteomes" id="UP000887577">
    <property type="component" value="Unplaced"/>
</dbReference>
<organism evidence="5 6">
    <name type="scientific">Panagrolaimus superbus</name>
    <dbReference type="NCBI Taxonomy" id="310955"/>
    <lineage>
        <taxon>Eukaryota</taxon>
        <taxon>Metazoa</taxon>
        <taxon>Ecdysozoa</taxon>
        <taxon>Nematoda</taxon>
        <taxon>Chromadorea</taxon>
        <taxon>Rhabditida</taxon>
        <taxon>Tylenchina</taxon>
        <taxon>Panagrolaimomorpha</taxon>
        <taxon>Panagrolaimoidea</taxon>
        <taxon>Panagrolaimidae</taxon>
        <taxon>Panagrolaimus</taxon>
    </lineage>
</organism>
<keyword evidence="3 4" id="KW-0418">Kinase</keyword>
<dbReference type="AlphaFoldDB" id="A0A914ZD38"/>
<reference evidence="6" key="1">
    <citation type="submission" date="2022-11" db="UniProtKB">
        <authorList>
            <consortium name="WormBaseParasite"/>
        </authorList>
    </citation>
    <scope>IDENTIFICATION</scope>
</reference>
<dbReference type="Gene3D" id="3.30.470.160">
    <property type="entry name" value="Inositol polyphosphate kinase"/>
    <property type="match status" value="1"/>
</dbReference>
<keyword evidence="2 4" id="KW-0808">Transferase</keyword>
<evidence type="ECO:0000256" key="1">
    <source>
        <dbReference type="ARBA" id="ARBA00007374"/>
    </source>
</evidence>
<dbReference type="GO" id="GO:0046854">
    <property type="term" value="P:phosphatidylinositol phosphate biosynthetic process"/>
    <property type="evidence" value="ECO:0007669"/>
    <property type="project" value="TreeGrafter"/>
</dbReference>
<sequence length="133" mass="14683">MQYYDSSSATYQCIDKYYGRKLDQSGLKKLLNKFFKTAHGDRRRAVCTDLLSKLARIRSIIASMDGLRLFGTSLLIVFEGNPNIPDNNLDARLIDFANATCNGLSEAIHQGPDAGALLGIDNLVKILTSLITK</sequence>
<evidence type="ECO:0000256" key="4">
    <source>
        <dbReference type="RuleBase" id="RU363090"/>
    </source>
</evidence>
<dbReference type="GO" id="GO:0000828">
    <property type="term" value="F:inositol hexakisphosphate kinase activity"/>
    <property type="evidence" value="ECO:0007669"/>
    <property type="project" value="TreeGrafter"/>
</dbReference>
<proteinExistence type="inferred from homology"/>
<evidence type="ECO:0000313" key="5">
    <source>
        <dbReference type="Proteomes" id="UP000887577"/>
    </source>
</evidence>
<dbReference type="WBParaSite" id="PSU_v2.g9593.t1">
    <property type="protein sequence ID" value="PSU_v2.g9593.t1"/>
    <property type="gene ID" value="PSU_v2.g9593"/>
</dbReference>
<dbReference type="InterPro" id="IPR038286">
    <property type="entry name" value="IPK_sf"/>
</dbReference>
<dbReference type="GO" id="GO:0005634">
    <property type="term" value="C:nucleus"/>
    <property type="evidence" value="ECO:0007669"/>
    <property type="project" value="TreeGrafter"/>
</dbReference>
<dbReference type="GO" id="GO:0005737">
    <property type="term" value="C:cytoplasm"/>
    <property type="evidence" value="ECO:0007669"/>
    <property type="project" value="TreeGrafter"/>
</dbReference>
<dbReference type="SUPFAM" id="SSF56104">
    <property type="entry name" value="SAICAR synthase-like"/>
    <property type="match status" value="1"/>
</dbReference>